<accession>A0A2A7MFL8</accession>
<dbReference type="EMBL" id="PDCJ01000001">
    <property type="protein sequence ID" value="PEG30350.1"/>
    <property type="molecule type" value="Genomic_DNA"/>
</dbReference>
<organism evidence="2 4">
    <name type="scientific">Clostridium neonatale</name>
    <dbReference type="NCBI Taxonomy" id="137838"/>
    <lineage>
        <taxon>Bacteria</taxon>
        <taxon>Bacillati</taxon>
        <taxon>Bacillota</taxon>
        <taxon>Clostridia</taxon>
        <taxon>Eubacteriales</taxon>
        <taxon>Clostridiaceae</taxon>
        <taxon>Clostridium</taxon>
    </lineage>
</organism>
<dbReference type="OrthoDB" id="3192716at2"/>
<name>A0A2A7MFL8_9CLOT</name>
<proteinExistence type="predicted"/>
<dbReference type="GeneID" id="68876666"/>
<protein>
    <submittedName>
        <fullName evidence="2">Purine biosynthesis protein PurH</fullName>
    </submittedName>
</protein>
<dbReference type="EMBL" id="UWJD01000001">
    <property type="protein sequence ID" value="VCT83721.1"/>
    <property type="molecule type" value="Genomic_DNA"/>
</dbReference>
<evidence type="ECO:0000313" key="4">
    <source>
        <dbReference type="Proteomes" id="UP000220840"/>
    </source>
</evidence>
<dbReference type="Proteomes" id="UP000789738">
    <property type="component" value="Unassembled WGS sequence"/>
</dbReference>
<reference evidence="1" key="3">
    <citation type="submission" date="2021-10" db="EMBL/GenBank/DDBJ databases">
        <authorList>
            <person name="Mesa V."/>
        </authorList>
    </citation>
    <scope>NUCLEOTIDE SEQUENCE</scope>
    <source>
        <strain evidence="1">CC3_PB</strain>
    </source>
</reference>
<evidence type="ECO:0000313" key="5">
    <source>
        <dbReference type="Proteomes" id="UP000431451"/>
    </source>
</evidence>
<dbReference type="RefSeq" id="WP_058294522.1">
    <property type="nucleotide sequence ID" value="NZ_CAKJVD010000043.1"/>
</dbReference>
<keyword evidence="4" id="KW-1185">Reference proteome</keyword>
<evidence type="ECO:0000313" key="3">
    <source>
        <dbReference type="EMBL" id="VCT83721.1"/>
    </source>
</evidence>
<dbReference type="Proteomes" id="UP000431451">
    <property type="component" value="Unassembled WGS sequence"/>
</dbReference>
<reference evidence="3 5" key="2">
    <citation type="submission" date="2018-06" db="EMBL/GenBank/DDBJ databases">
        <authorList>
            <consortium name="IHU Genomes"/>
        </authorList>
    </citation>
    <scope>NUCLEOTIDE SEQUENCE [LARGE SCALE GENOMIC DNA]</scope>
    <source>
        <strain evidence="3 5">NEC25</strain>
    </source>
</reference>
<evidence type="ECO:0000313" key="2">
    <source>
        <dbReference type="EMBL" id="PEG30350.1"/>
    </source>
</evidence>
<gene>
    <name evidence="1" type="ORF">CNEO_44285</name>
    <name evidence="3" type="ORF">CNEONATNEC25_01318</name>
    <name evidence="2" type="ORF">CQ394_01075</name>
</gene>
<dbReference type="AlphaFoldDB" id="A0A2A7MFL8"/>
<dbReference type="Proteomes" id="UP000220840">
    <property type="component" value="Unassembled WGS sequence"/>
</dbReference>
<sequence length="76" mass="8748">MDKFLIKNTTRAEREKIVRDSLGYSDICCEDTSDGYDMYQPYIDGEKEISEITASYKANYVSESLNDFGNGRCRVK</sequence>
<evidence type="ECO:0000313" key="1">
    <source>
        <dbReference type="EMBL" id="CAG9709593.1"/>
    </source>
</evidence>
<dbReference type="EMBL" id="CAKJVE010000004">
    <property type="protein sequence ID" value="CAG9709593.1"/>
    <property type="molecule type" value="Genomic_DNA"/>
</dbReference>
<reference evidence="2 4" key="1">
    <citation type="submission" date="2017-10" db="EMBL/GenBank/DDBJ databases">
        <title>Effective Description of Clostridium neonatale sp. nov. linked to necrotizing enterocolitis in neonates and a clarification of species assignable to the genus Clostridium (Prazmowski 1880) emend. Lawson and Rainey 2016.</title>
        <authorList>
            <person name="Bernard K."/>
            <person name="Burdz T."/>
            <person name="Wiebe D."/>
            <person name="Balcewich B."/>
            <person name="Alfa M."/>
            <person name="Bernier A.-M."/>
        </authorList>
    </citation>
    <scope>NUCLEOTIDE SEQUENCE [LARGE SCALE GENOMIC DNA]</scope>
    <source>
        <strain evidence="2 4">LCDC99A005</strain>
    </source>
</reference>